<dbReference type="Pfam" id="PF02597">
    <property type="entry name" value="ThiS"/>
    <property type="match status" value="1"/>
</dbReference>
<dbReference type="PANTHER" id="PTHR34472">
    <property type="entry name" value="SULFUR CARRIER PROTEIN THIS"/>
    <property type="match status" value="1"/>
</dbReference>
<dbReference type="OrthoDB" id="163636at2"/>
<proteinExistence type="predicted"/>
<evidence type="ECO:0000313" key="1">
    <source>
        <dbReference type="EMBL" id="TQJ02971.1"/>
    </source>
</evidence>
<comment type="caution">
    <text evidence="1">The sequence shown here is derived from an EMBL/GenBank/DDBJ whole genome shotgun (WGS) entry which is preliminary data.</text>
</comment>
<reference evidence="1 2" key="1">
    <citation type="submission" date="2019-06" db="EMBL/GenBank/DDBJ databases">
        <title>Sequencing the genomes of 1000 actinobacteria strains.</title>
        <authorList>
            <person name="Klenk H.-P."/>
        </authorList>
    </citation>
    <scope>NUCLEOTIDE SEQUENCE [LARGE SCALE GENOMIC DNA]</scope>
    <source>
        <strain evidence="1 2">DSM 45679</strain>
    </source>
</reference>
<dbReference type="Proteomes" id="UP000320876">
    <property type="component" value="Unassembled WGS sequence"/>
</dbReference>
<dbReference type="InterPro" id="IPR012675">
    <property type="entry name" value="Beta-grasp_dom_sf"/>
</dbReference>
<keyword evidence="2" id="KW-1185">Reference proteome</keyword>
<dbReference type="Gene3D" id="3.10.20.30">
    <property type="match status" value="1"/>
</dbReference>
<dbReference type="InterPro" id="IPR016155">
    <property type="entry name" value="Mopterin_synth/thiamin_S_b"/>
</dbReference>
<name>A0A542DIP2_AMYCI</name>
<dbReference type="RefSeq" id="WP_141998362.1">
    <property type="nucleotide sequence ID" value="NZ_VFML01000001.1"/>
</dbReference>
<dbReference type="SUPFAM" id="SSF54285">
    <property type="entry name" value="MoaD/ThiS"/>
    <property type="match status" value="1"/>
</dbReference>
<evidence type="ECO:0000313" key="2">
    <source>
        <dbReference type="Proteomes" id="UP000320876"/>
    </source>
</evidence>
<dbReference type="InterPro" id="IPR003749">
    <property type="entry name" value="ThiS/MoaD-like"/>
</dbReference>
<organism evidence="1 2">
    <name type="scientific">Amycolatopsis cihanbeyliensis</name>
    <dbReference type="NCBI Taxonomy" id="1128664"/>
    <lineage>
        <taxon>Bacteria</taxon>
        <taxon>Bacillati</taxon>
        <taxon>Actinomycetota</taxon>
        <taxon>Actinomycetes</taxon>
        <taxon>Pseudonocardiales</taxon>
        <taxon>Pseudonocardiaceae</taxon>
        <taxon>Amycolatopsis</taxon>
    </lineage>
</organism>
<dbReference type="InterPro" id="IPR010035">
    <property type="entry name" value="Thi_S"/>
</dbReference>
<protein>
    <submittedName>
        <fullName evidence="1">Sulfur carrier protein</fullName>
    </submittedName>
</protein>
<sequence>MQVNVNGEQREFAEGSTLTTVLEALGRTHRGVAVALNGELVRRGRWDEVVVPDGARLEVLTAVQGG</sequence>
<dbReference type="AlphaFoldDB" id="A0A542DIP2"/>
<dbReference type="EMBL" id="VFML01000001">
    <property type="protein sequence ID" value="TQJ02971.1"/>
    <property type="molecule type" value="Genomic_DNA"/>
</dbReference>
<gene>
    <name evidence="1" type="ORF">FB471_2721</name>
</gene>
<dbReference type="NCBIfam" id="TIGR01683">
    <property type="entry name" value="thiS"/>
    <property type="match status" value="1"/>
</dbReference>
<accession>A0A542DIP2</accession>
<dbReference type="CDD" id="cd00565">
    <property type="entry name" value="Ubl_ThiS"/>
    <property type="match status" value="1"/>
</dbReference>
<dbReference type="PANTHER" id="PTHR34472:SF1">
    <property type="entry name" value="SULFUR CARRIER PROTEIN THIS"/>
    <property type="match status" value="1"/>
</dbReference>